<accession>A0A951QBV0</accession>
<evidence type="ECO:0000313" key="4">
    <source>
        <dbReference type="EMBL" id="MBW4659923.1"/>
    </source>
</evidence>
<name>A0A951QBV0_9CYAN</name>
<dbReference type="Proteomes" id="UP000757435">
    <property type="component" value="Unassembled WGS sequence"/>
</dbReference>
<sequence length="590" mass="61680">MTSKGRSQVSKLNIGTSIALGLILAFSRATQATAQQIPDQTLGRERSRVQQNVEVRGRQGTQIGGGAIRDTNLFHSFRRFDVQAGQRIYFTNPSGINSILVRVTGSSASTINGVLGVAGDASLFLLNSNGILFGENARLDIRGAFVATTAAAIHFADQGSFSATDPDANLPLLTVQPSALLFNTQPQPIVTQQAQLESRTGLALLGGRVQVNGGLLQSEGQIALGGLAESGQIAIAHEANRWQIDFPTQARRSDVVIDGRRSIPSTASLKGNQLTIHANQIQLDRASLRATPSASGTPGSIQLEAQGAIELNESGLSSVSFSQLNASGNVGLKANGNVTLQSSTIDSSTFGSDDGGSLVIRAHALALNDSSALLTVTTGAGNAGNIFVYTDTDITLRDSSHVSAATDANPTLGLGDGGEVIFLFGGTLSLLDDSYVTAISRDQGESGTVLLTQTNPTRSATEPLTVLDAQLIDRACSTADTHLNKFVITGRGGISPNPTDSRSLEAAIVDWASLPTEPRQEQPISRQNSRVADRRAMRTPAPSQITEAQGWIRDKNNTITLVTQALAIAPQSGGLGSLSCNPPQATEVGE</sequence>
<dbReference type="Gene3D" id="2.160.20.10">
    <property type="entry name" value="Single-stranded right-handed beta-helix, Pectin lyase-like"/>
    <property type="match status" value="2"/>
</dbReference>
<gene>
    <name evidence="4" type="ORF">KME15_14710</name>
</gene>
<dbReference type="EMBL" id="JAHHHD010000016">
    <property type="protein sequence ID" value="MBW4659923.1"/>
    <property type="molecule type" value="Genomic_DNA"/>
</dbReference>
<evidence type="ECO:0000313" key="5">
    <source>
        <dbReference type="Proteomes" id="UP000757435"/>
    </source>
</evidence>
<comment type="caution">
    <text evidence="4">The sequence shown here is derived from an EMBL/GenBank/DDBJ whole genome shotgun (WGS) entry which is preliminary data.</text>
</comment>
<protein>
    <submittedName>
        <fullName evidence="4">Filamentous hemagglutinin N-terminal domain-containing protein</fullName>
    </submittedName>
</protein>
<reference evidence="4" key="1">
    <citation type="submission" date="2021-05" db="EMBL/GenBank/DDBJ databases">
        <authorList>
            <person name="Pietrasiak N."/>
            <person name="Ward R."/>
            <person name="Stajich J.E."/>
            <person name="Kurbessoian T."/>
        </authorList>
    </citation>
    <scope>NUCLEOTIDE SEQUENCE</scope>
    <source>
        <strain evidence="4">UHER 2000/2452</strain>
    </source>
</reference>
<dbReference type="InterPro" id="IPR011050">
    <property type="entry name" value="Pectin_lyase_fold/virulence"/>
</dbReference>
<dbReference type="AlphaFoldDB" id="A0A951QBV0"/>
<dbReference type="Pfam" id="PF05860">
    <property type="entry name" value="TPS"/>
    <property type="match status" value="1"/>
</dbReference>
<dbReference type="InterPro" id="IPR012334">
    <property type="entry name" value="Pectin_lyas_fold"/>
</dbReference>
<evidence type="ECO:0000259" key="3">
    <source>
        <dbReference type="SMART" id="SM00912"/>
    </source>
</evidence>
<dbReference type="NCBIfam" id="TIGR01901">
    <property type="entry name" value="adhes_NPXG"/>
    <property type="match status" value="1"/>
</dbReference>
<evidence type="ECO:0000256" key="1">
    <source>
        <dbReference type="SAM" id="MobiDB-lite"/>
    </source>
</evidence>
<reference evidence="4" key="2">
    <citation type="journal article" date="2022" name="Microbiol. Resour. Announc.">
        <title>Metagenome Sequencing to Explore Phylogenomics of Terrestrial Cyanobacteria.</title>
        <authorList>
            <person name="Ward R.D."/>
            <person name="Stajich J.E."/>
            <person name="Johansen J.R."/>
            <person name="Huntemann M."/>
            <person name="Clum A."/>
            <person name="Foster B."/>
            <person name="Foster B."/>
            <person name="Roux S."/>
            <person name="Palaniappan K."/>
            <person name="Varghese N."/>
            <person name="Mukherjee S."/>
            <person name="Reddy T.B.K."/>
            <person name="Daum C."/>
            <person name="Copeland A."/>
            <person name="Chen I.A."/>
            <person name="Ivanova N.N."/>
            <person name="Kyrpides N.C."/>
            <person name="Shapiro N."/>
            <person name="Eloe-Fadrosh E.A."/>
            <person name="Pietrasiak N."/>
        </authorList>
    </citation>
    <scope>NUCLEOTIDE SEQUENCE</scope>
    <source>
        <strain evidence="4">UHER 2000/2452</strain>
    </source>
</reference>
<dbReference type="SMART" id="SM00912">
    <property type="entry name" value="Haemagg_act"/>
    <property type="match status" value="1"/>
</dbReference>
<organism evidence="4 5">
    <name type="scientific">Drouetiella hepatica Uher 2000/2452</name>
    <dbReference type="NCBI Taxonomy" id="904376"/>
    <lineage>
        <taxon>Bacteria</taxon>
        <taxon>Bacillati</taxon>
        <taxon>Cyanobacteriota</taxon>
        <taxon>Cyanophyceae</taxon>
        <taxon>Oculatellales</taxon>
        <taxon>Oculatellaceae</taxon>
        <taxon>Drouetiella</taxon>
    </lineage>
</organism>
<dbReference type="SUPFAM" id="SSF51126">
    <property type="entry name" value="Pectin lyase-like"/>
    <property type="match status" value="1"/>
</dbReference>
<keyword evidence="2" id="KW-0732">Signal</keyword>
<dbReference type="InterPro" id="IPR008638">
    <property type="entry name" value="FhaB/CdiA-like_TPS"/>
</dbReference>
<evidence type="ECO:0000256" key="2">
    <source>
        <dbReference type="SAM" id="SignalP"/>
    </source>
</evidence>
<feature type="chain" id="PRO_5036878062" evidence="2">
    <location>
        <begin position="35"/>
        <end position="590"/>
    </location>
</feature>
<feature type="signal peptide" evidence="2">
    <location>
        <begin position="1"/>
        <end position="34"/>
    </location>
</feature>
<feature type="domain" description="Filamentous haemagglutinin FhaB/tRNA nuclease CdiA-like TPS" evidence="3">
    <location>
        <begin position="50"/>
        <end position="156"/>
    </location>
</feature>
<proteinExistence type="predicted"/>
<feature type="region of interest" description="Disordered" evidence="1">
    <location>
        <begin position="517"/>
        <end position="544"/>
    </location>
</feature>